<reference evidence="2 3" key="1">
    <citation type="submission" date="2015-07" db="EMBL/GenBank/DDBJ databases">
        <authorList>
            <person name="Noorani M."/>
        </authorList>
    </citation>
    <scope>NUCLEOTIDE SEQUENCE [LARGE SCALE GENOMIC DNA]</scope>
    <source>
        <strain evidence="2">LMG728</strain>
    </source>
</reference>
<evidence type="ECO:0008006" key="4">
    <source>
        <dbReference type="Google" id="ProtNLM"/>
    </source>
</evidence>
<feature type="chain" id="PRO_5005492227" description="Secreted protein" evidence="1">
    <location>
        <begin position="23"/>
        <end position="157"/>
    </location>
</feature>
<gene>
    <name evidence="2" type="ORF">XTPLMG728_0742</name>
</gene>
<sequence length="157" mass="16311">MKTASFALTFAIAALLAAPAIAAPTATLDSLQVRPSAEQIAQRTFERNSGIATLAAVQVRPSAAQLAQRDAELSSRIATLASVQVRPSAEQIAQRDTEQATSQRVVTLAAVQVRPGADTQSVFAIGSVVSGALDSAMLQLQPSLQNLGQDLTTSLAR</sequence>
<feature type="signal peptide" evidence="1">
    <location>
        <begin position="1"/>
        <end position="22"/>
    </location>
</feature>
<name>A0A0K2ZH72_9XANT</name>
<proteinExistence type="predicted"/>
<evidence type="ECO:0000313" key="2">
    <source>
        <dbReference type="EMBL" id="CTP85013.1"/>
    </source>
</evidence>
<dbReference type="RefSeq" id="WP_053840087.1">
    <property type="nucleotide sequence ID" value="NZ_CP076250.1"/>
</dbReference>
<dbReference type="EMBL" id="CXOK01000021">
    <property type="protein sequence ID" value="CTP85013.1"/>
    <property type="molecule type" value="Genomic_DNA"/>
</dbReference>
<keyword evidence="1" id="KW-0732">Signal</keyword>
<dbReference type="AlphaFoldDB" id="A0A0K2ZH72"/>
<evidence type="ECO:0000256" key="1">
    <source>
        <dbReference type="SAM" id="SignalP"/>
    </source>
</evidence>
<accession>A0A0K2ZH72</accession>
<organism evidence="2 3">
    <name type="scientific">Xanthomonas graminis pv. poae</name>
    <dbReference type="NCBI Taxonomy" id="227946"/>
    <lineage>
        <taxon>Bacteria</taxon>
        <taxon>Pseudomonadati</taxon>
        <taxon>Pseudomonadota</taxon>
        <taxon>Gammaproteobacteria</taxon>
        <taxon>Lysobacterales</taxon>
        <taxon>Lysobacteraceae</taxon>
        <taxon>Xanthomonas</taxon>
        <taxon>Xanthomonas translucens group</taxon>
        <taxon>Xanthomonas graminis</taxon>
    </lineage>
</organism>
<dbReference type="Proteomes" id="UP000041247">
    <property type="component" value="Unassembled WGS sequence"/>
</dbReference>
<evidence type="ECO:0000313" key="3">
    <source>
        <dbReference type="Proteomes" id="UP000041247"/>
    </source>
</evidence>
<protein>
    <recommendedName>
        <fullName evidence="4">Secreted protein</fullName>
    </recommendedName>
</protein>